<dbReference type="SUPFAM" id="SSF46785">
    <property type="entry name" value="Winged helix' DNA-binding domain"/>
    <property type="match status" value="1"/>
</dbReference>
<reference evidence="4" key="1">
    <citation type="submission" date="2021-01" db="EMBL/GenBank/DDBJ databases">
        <authorList>
            <person name="Corre E."/>
            <person name="Pelletier E."/>
            <person name="Niang G."/>
            <person name="Scheremetjew M."/>
            <person name="Finn R."/>
            <person name="Kale V."/>
            <person name="Holt S."/>
            <person name="Cochrane G."/>
            <person name="Meng A."/>
            <person name="Brown T."/>
            <person name="Cohen L."/>
        </authorList>
    </citation>
    <scope>NUCLEOTIDE SEQUENCE</scope>
    <source>
        <strain evidence="4">SAG 36.94</strain>
    </source>
</reference>
<accession>A0A7S1TCP9</accession>
<dbReference type="InterPro" id="IPR036390">
    <property type="entry name" value="WH_DNA-bd_sf"/>
</dbReference>
<dbReference type="PANTHER" id="PTHR22792">
    <property type="entry name" value="LUPUS LA PROTEIN-RELATED"/>
    <property type="match status" value="1"/>
</dbReference>
<dbReference type="CDD" id="cd07323">
    <property type="entry name" value="LAM"/>
    <property type="match status" value="1"/>
</dbReference>
<dbReference type="Gene3D" id="3.30.70.330">
    <property type="match status" value="1"/>
</dbReference>
<dbReference type="InterPro" id="IPR036388">
    <property type="entry name" value="WH-like_DNA-bd_sf"/>
</dbReference>
<dbReference type="SMART" id="SM00715">
    <property type="entry name" value="LA"/>
    <property type="match status" value="1"/>
</dbReference>
<dbReference type="InterPro" id="IPR012677">
    <property type="entry name" value="Nucleotide-bd_a/b_plait_sf"/>
</dbReference>
<name>A0A7S1TCP9_9RHOD</name>
<sequence>MERRRIPALAFLSDCAPQRYTRPLSNVPRLAGRHGTARFRAFQPKRCHVAYFDFEDDALVVGILGKNSAEDEYDDLTDENGEAGGEKGDRWNDWDWALNAILVGPDNADSRYEILKRQLEFWFCDANLRRDSHLRDRMDNDGWVDIRTLMDFNRTSSIGVSVEEWVTVARDSENLEWREREQSLFEVRSTKPMVELNEPDEDEAARSIVAHSLSTALRRPYVLKMFLQFGEIEYHSIPRTRVRRILEPTVIIYKDKASAERCIRETKSDPSKHDLGHIPACIICPFSEWTEDKKRALRNESSPLCTIVLIENIAKNITWGHVWSFCARNNRAIRYLDMASESSSAFARFRTRFEAEQALEELIDNKFSLGEYATARFLLRREERKFWMNCYTRKSQGKSVFEEGSVVRVNGIQQFTRWRDVFEVLCELEKGVFLTYDFGANFCYARAPTAKAAVHLANVLATGRVQIGDSVLSGYILVGDEEEEYSALIRERSDREGFKSRFQKVEGSRAVEKSVIRVEGIRRGTKWKELFDSLSAMSNKIFLAYEAGTDFCFVRASSPEAADDLIRTIQKSPKTISGSVVTATRPTDEDTDEFFTHLQKYRARSLEKRFNGHSSLSSPPNETSVAEL</sequence>
<keyword evidence="1 2" id="KW-0694">RNA-binding</keyword>
<dbReference type="AlphaFoldDB" id="A0A7S1TCP9"/>
<evidence type="ECO:0000256" key="1">
    <source>
        <dbReference type="ARBA" id="ARBA00022884"/>
    </source>
</evidence>
<organism evidence="4">
    <name type="scientific">Compsopogon caeruleus</name>
    <dbReference type="NCBI Taxonomy" id="31354"/>
    <lineage>
        <taxon>Eukaryota</taxon>
        <taxon>Rhodophyta</taxon>
        <taxon>Compsopogonophyceae</taxon>
        <taxon>Compsopogonales</taxon>
        <taxon>Compsopogonaceae</taxon>
        <taxon>Compsopogon</taxon>
    </lineage>
</organism>
<dbReference type="InterPro" id="IPR006630">
    <property type="entry name" value="La_HTH"/>
</dbReference>
<dbReference type="PROSITE" id="PS50961">
    <property type="entry name" value="HTH_LA"/>
    <property type="match status" value="1"/>
</dbReference>
<feature type="domain" description="HTH La-type RNA-binding" evidence="3">
    <location>
        <begin position="105"/>
        <end position="195"/>
    </location>
</feature>
<dbReference type="EMBL" id="HBGH01004584">
    <property type="protein sequence ID" value="CAD9230438.1"/>
    <property type="molecule type" value="Transcribed_RNA"/>
</dbReference>
<dbReference type="InterPro" id="IPR035979">
    <property type="entry name" value="RBD_domain_sf"/>
</dbReference>
<dbReference type="SUPFAM" id="SSF54928">
    <property type="entry name" value="RNA-binding domain, RBD"/>
    <property type="match status" value="1"/>
</dbReference>
<gene>
    <name evidence="4" type="ORF">CCAE0312_LOCUS2512</name>
</gene>
<dbReference type="Pfam" id="PF05383">
    <property type="entry name" value="La"/>
    <property type="match status" value="1"/>
</dbReference>
<dbReference type="Gene3D" id="1.10.10.10">
    <property type="entry name" value="Winged helix-like DNA-binding domain superfamily/Winged helix DNA-binding domain"/>
    <property type="match status" value="1"/>
</dbReference>
<dbReference type="InterPro" id="IPR045180">
    <property type="entry name" value="La_dom_prot"/>
</dbReference>
<evidence type="ECO:0000313" key="4">
    <source>
        <dbReference type="EMBL" id="CAD9230438.1"/>
    </source>
</evidence>
<protein>
    <recommendedName>
        <fullName evidence="3">HTH La-type RNA-binding domain-containing protein</fullName>
    </recommendedName>
</protein>
<dbReference type="GO" id="GO:0003723">
    <property type="term" value="F:RNA binding"/>
    <property type="evidence" value="ECO:0007669"/>
    <property type="project" value="UniProtKB-UniRule"/>
</dbReference>
<evidence type="ECO:0000259" key="3">
    <source>
        <dbReference type="PROSITE" id="PS50961"/>
    </source>
</evidence>
<evidence type="ECO:0000256" key="2">
    <source>
        <dbReference type="PROSITE-ProRule" id="PRU00332"/>
    </source>
</evidence>
<proteinExistence type="predicted"/>